<evidence type="ECO:0000256" key="3">
    <source>
        <dbReference type="ARBA" id="ARBA00022692"/>
    </source>
</evidence>
<evidence type="ECO:0000256" key="1">
    <source>
        <dbReference type="ARBA" id="ARBA00004651"/>
    </source>
</evidence>
<feature type="transmembrane region" description="Helical" evidence="6">
    <location>
        <begin position="20"/>
        <end position="40"/>
    </location>
</feature>
<organism evidence="9 10">
    <name type="scientific">Geomesophilobacter sediminis</name>
    <dbReference type="NCBI Taxonomy" id="2798584"/>
    <lineage>
        <taxon>Bacteria</taxon>
        <taxon>Pseudomonadati</taxon>
        <taxon>Thermodesulfobacteriota</taxon>
        <taxon>Desulfuromonadia</taxon>
        <taxon>Geobacterales</taxon>
        <taxon>Geobacteraceae</taxon>
        <taxon>Geomesophilobacter</taxon>
    </lineage>
</organism>
<comment type="subcellular location">
    <subcellularLocation>
        <location evidence="1">Cell membrane</location>
        <topology evidence="1">Multi-pass membrane protein</topology>
    </subcellularLocation>
</comment>
<dbReference type="PANTHER" id="PTHR43738">
    <property type="entry name" value="ABC TRANSPORTER, MEMBRANE PROTEIN"/>
    <property type="match status" value="1"/>
</dbReference>
<name>A0A8J7IMY3_9BACT</name>
<keyword evidence="3 6" id="KW-0812">Transmembrane</keyword>
<sequence>MLHIILNSLARRRVQSLATVTAVTIGVAILFTLYLLYLRLSLGLDAGERRLGADLLVVPASTIVEPEALLFTGQPYNVYMGKDIGARIAAVPGVRRVTPQFFAQTLNETCCTLTGATKLIGFDPTSDWLVSAWVKRMPGETLADDQVLVGSGVQGFSGQDATILKKKVRVARVLEPTGTTLDYSVLMPIDAARALTRKVSFFQVFLGQDRAEDLVSAVLVDLDDAADRTSVVRAVERTGNVRVIQASEVLARLKHQMQVHFTVMTGGAALAVAGAIFQLVARFFSLAWERKGEWGLYRALGATKGDLKRLIVGEALVLTAVGIVPGLALGYLGNTLVLGLLQKEKAFPLIEPSGRAVVEGMAGLGGIFLLVGLLATVIPARQSSRIEPSSAMALADIDG</sequence>
<dbReference type="EMBL" id="JAEMHM010000004">
    <property type="protein sequence ID" value="MBJ6724338.1"/>
    <property type="molecule type" value="Genomic_DNA"/>
</dbReference>
<evidence type="ECO:0000256" key="5">
    <source>
        <dbReference type="ARBA" id="ARBA00023136"/>
    </source>
</evidence>
<dbReference type="PANTHER" id="PTHR43738:SF2">
    <property type="entry name" value="ABC TRANSPORTER PERMEASE"/>
    <property type="match status" value="1"/>
</dbReference>
<dbReference type="InterPro" id="IPR025857">
    <property type="entry name" value="MacB_PCD"/>
</dbReference>
<reference evidence="9" key="1">
    <citation type="submission" date="2020-12" db="EMBL/GenBank/DDBJ databases">
        <title>Geomonas sp. Red875, isolated from river sediment.</title>
        <authorList>
            <person name="Xu Z."/>
            <person name="Zhang Z."/>
            <person name="Masuda Y."/>
            <person name="Itoh H."/>
            <person name="Senoo K."/>
        </authorList>
    </citation>
    <scope>NUCLEOTIDE SEQUENCE</scope>
    <source>
        <strain evidence="9">Red875</strain>
    </source>
</reference>
<dbReference type="Proteomes" id="UP000636888">
    <property type="component" value="Unassembled WGS sequence"/>
</dbReference>
<comment type="caution">
    <text evidence="9">The sequence shown here is derived from an EMBL/GenBank/DDBJ whole genome shotgun (WGS) entry which is preliminary data.</text>
</comment>
<feature type="domain" description="MacB-like periplasmic core" evidence="8">
    <location>
        <begin position="16"/>
        <end position="237"/>
    </location>
</feature>
<feature type="transmembrane region" description="Helical" evidence="6">
    <location>
        <begin position="315"/>
        <end position="341"/>
    </location>
</feature>
<protein>
    <submittedName>
        <fullName evidence="9">FtsX-like permease family protein</fullName>
    </submittedName>
</protein>
<feature type="transmembrane region" description="Helical" evidence="6">
    <location>
        <begin position="261"/>
        <end position="284"/>
    </location>
</feature>
<dbReference type="Pfam" id="PF12704">
    <property type="entry name" value="MacB_PCD"/>
    <property type="match status" value="1"/>
</dbReference>
<keyword evidence="4 6" id="KW-1133">Transmembrane helix</keyword>
<dbReference type="RefSeq" id="WP_199383172.1">
    <property type="nucleotide sequence ID" value="NZ_JAEMHM010000004.1"/>
</dbReference>
<dbReference type="AlphaFoldDB" id="A0A8J7IMY3"/>
<evidence type="ECO:0000259" key="7">
    <source>
        <dbReference type="Pfam" id="PF02687"/>
    </source>
</evidence>
<feature type="transmembrane region" description="Helical" evidence="6">
    <location>
        <begin position="361"/>
        <end position="380"/>
    </location>
</feature>
<evidence type="ECO:0000256" key="4">
    <source>
        <dbReference type="ARBA" id="ARBA00022989"/>
    </source>
</evidence>
<evidence type="ECO:0000313" key="9">
    <source>
        <dbReference type="EMBL" id="MBJ6724338.1"/>
    </source>
</evidence>
<keyword evidence="5 6" id="KW-0472">Membrane</keyword>
<dbReference type="GO" id="GO:0005886">
    <property type="term" value="C:plasma membrane"/>
    <property type="evidence" value="ECO:0007669"/>
    <property type="project" value="UniProtKB-SubCell"/>
</dbReference>
<proteinExistence type="predicted"/>
<gene>
    <name evidence="9" type="ORF">JFN93_06435</name>
</gene>
<keyword evidence="2" id="KW-1003">Cell membrane</keyword>
<evidence type="ECO:0000256" key="2">
    <source>
        <dbReference type="ARBA" id="ARBA00022475"/>
    </source>
</evidence>
<evidence type="ECO:0000256" key="6">
    <source>
        <dbReference type="SAM" id="Phobius"/>
    </source>
</evidence>
<dbReference type="Pfam" id="PF02687">
    <property type="entry name" value="FtsX"/>
    <property type="match status" value="1"/>
</dbReference>
<keyword evidence="10" id="KW-1185">Reference proteome</keyword>
<accession>A0A8J7IMY3</accession>
<evidence type="ECO:0000313" key="10">
    <source>
        <dbReference type="Proteomes" id="UP000636888"/>
    </source>
</evidence>
<evidence type="ECO:0000259" key="8">
    <source>
        <dbReference type="Pfam" id="PF12704"/>
    </source>
</evidence>
<dbReference type="InterPro" id="IPR051125">
    <property type="entry name" value="ABC-4/HrtB_transporter"/>
</dbReference>
<feature type="domain" description="ABC3 transporter permease C-terminal" evidence="7">
    <location>
        <begin position="268"/>
        <end position="388"/>
    </location>
</feature>
<dbReference type="InterPro" id="IPR003838">
    <property type="entry name" value="ABC3_permease_C"/>
</dbReference>